<evidence type="ECO:0000313" key="2">
    <source>
        <dbReference type="EMBL" id="TES84640.1"/>
    </source>
</evidence>
<dbReference type="InterPro" id="IPR002586">
    <property type="entry name" value="CobQ/CobB/MinD/ParA_Nub-bd_dom"/>
</dbReference>
<dbReference type="Gene3D" id="3.40.50.300">
    <property type="entry name" value="P-loop containing nucleotide triphosphate hydrolases"/>
    <property type="match status" value="1"/>
</dbReference>
<dbReference type="GO" id="GO:0005829">
    <property type="term" value="C:cytosol"/>
    <property type="evidence" value="ECO:0007669"/>
    <property type="project" value="TreeGrafter"/>
</dbReference>
<dbReference type="GO" id="GO:0051782">
    <property type="term" value="P:negative regulation of cell division"/>
    <property type="evidence" value="ECO:0007669"/>
    <property type="project" value="TreeGrafter"/>
</dbReference>
<dbReference type="GO" id="GO:0005524">
    <property type="term" value="F:ATP binding"/>
    <property type="evidence" value="ECO:0007669"/>
    <property type="project" value="TreeGrafter"/>
</dbReference>
<evidence type="ECO:0000313" key="3">
    <source>
        <dbReference type="Proteomes" id="UP000320781"/>
    </source>
</evidence>
<dbReference type="AlphaFoldDB" id="A0A523QGZ2"/>
<evidence type="ECO:0000259" key="1">
    <source>
        <dbReference type="Pfam" id="PF01656"/>
    </source>
</evidence>
<comment type="caution">
    <text evidence="2">The sequence shown here is derived from an EMBL/GenBank/DDBJ whole genome shotgun (WGS) entry which is preliminary data.</text>
</comment>
<dbReference type="EMBL" id="SOKU01000304">
    <property type="protein sequence ID" value="TES84640.1"/>
    <property type="molecule type" value="Genomic_DNA"/>
</dbReference>
<dbReference type="Pfam" id="PF01656">
    <property type="entry name" value="CbiA"/>
    <property type="match status" value="1"/>
</dbReference>
<sequence length="254" mass="27929">MSFTIAVAGKGGTGKSTLAALMILKLVKNGKGAVLAVDADPNVNLNGLLGIEMHQTVGGLREETLKVIKKGDFPAGMSKSMYLKLGLEECLIEDKGLDLLVMGRQEGPGCYCLVNSILREFLDSISRNYRYVIIDNEAGMEHLSRRTTRDVNMLFLVSDDNPVSLRSAGNISRMGKELDLSISKKYLILNNVRDTIPLHLEKEIEENDLTLLAKIPQDEFVSSLSKEGRSLKDLPENSPALRSVANLLEKLNLE</sequence>
<proteinExistence type="predicted"/>
<gene>
    <name evidence="2" type="ORF">E3J95_06265</name>
</gene>
<dbReference type="InterPro" id="IPR027417">
    <property type="entry name" value="P-loop_NTPase"/>
</dbReference>
<dbReference type="PANTHER" id="PTHR43384">
    <property type="entry name" value="SEPTUM SITE-DETERMINING PROTEIN MIND HOMOLOG, CHLOROPLASTIC-RELATED"/>
    <property type="match status" value="1"/>
</dbReference>
<dbReference type="InterPro" id="IPR014433">
    <property type="entry name" value="CooC"/>
</dbReference>
<dbReference type="InterPro" id="IPR050625">
    <property type="entry name" value="ParA/MinD_ATPase"/>
</dbReference>
<dbReference type="Proteomes" id="UP000320781">
    <property type="component" value="Unassembled WGS sequence"/>
</dbReference>
<protein>
    <submittedName>
        <fullName evidence="2">Carbon monoxide dehydrogenase</fullName>
    </submittedName>
</protein>
<name>A0A523QGZ2_UNCAE</name>
<accession>A0A523QGZ2</accession>
<organism evidence="2 3">
    <name type="scientific">Aerophobetes bacterium</name>
    <dbReference type="NCBI Taxonomy" id="2030807"/>
    <lineage>
        <taxon>Bacteria</taxon>
        <taxon>Candidatus Aerophobota</taxon>
    </lineage>
</organism>
<dbReference type="GO" id="GO:0009898">
    <property type="term" value="C:cytoplasmic side of plasma membrane"/>
    <property type="evidence" value="ECO:0007669"/>
    <property type="project" value="TreeGrafter"/>
</dbReference>
<dbReference type="GO" id="GO:0016887">
    <property type="term" value="F:ATP hydrolysis activity"/>
    <property type="evidence" value="ECO:0007669"/>
    <property type="project" value="TreeGrafter"/>
</dbReference>
<reference evidence="2 3" key="1">
    <citation type="submission" date="2019-03" db="EMBL/GenBank/DDBJ databases">
        <title>Metabolic potential of uncultured bacteria and archaea associated with petroleum seepage in deep-sea sediments.</title>
        <authorList>
            <person name="Dong X."/>
            <person name="Hubert C."/>
        </authorList>
    </citation>
    <scope>NUCLEOTIDE SEQUENCE [LARGE SCALE GENOMIC DNA]</scope>
    <source>
        <strain evidence="2">E44_bin92</strain>
    </source>
</reference>
<dbReference type="SUPFAM" id="SSF52540">
    <property type="entry name" value="P-loop containing nucleoside triphosphate hydrolases"/>
    <property type="match status" value="1"/>
</dbReference>
<dbReference type="PIRSF" id="PIRSF005647">
    <property type="entry name" value="CooC"/>
    <property type="match status" value="1"/>
</dbReference>
<dbReference type="PANTHER" id="PTHR43384:SF7">
    <property type="entry name" value="CARBON-MONOXIDE DEHYDROGENASE ACCESSORY PROTEIN"/>
    <property type="match status" value="1"/>
</dbReference>
<feature type="domain" description="CobQ/CobB/MinD/ParA nucleotide binding" evidence="1">
    <location>
        <begin position="5"/>
        <end position="230"/>
    </location>
</feature>